<dbReference type="Gene3D" id="3.10.20.470">
    <property type="match status" value="1"/>
</dbReference>
<protein>
    <submittedName>
        <fullName evidence="4">Mucin-binding protein</fullName>
    </submittedName>
</protein>
<feature type="region of interest" description="Disordered" evidence="1">
    <location>
        <begin position="53"/>
        <end position="88"/>
    </location>
</feature>
<evidence type="ECO:0000313" key="5">
    <source>
        <dbReference type="Proteomes" id="UP000466799"/>
    </source>
</evidence>
<feature type="non-terminal residue" evidence="4">
    <location>
        <position position="190"/>
    </location>
</feature>
<dbReference type="Pfam" id="PF17965">
    <property type="entry name" value="MucBP_2"/>
    <property type="match status" value="1"/>
</dbReference>
<proteinExistence type="predicted"/>
<evidence type="ECO:0000256" key="1">
    <source>
        <dbReference type="SAM" id="MobiDB-lite"/>
    </source>
</evidence>
<dbReference type="InterPro" id="IPR041495">
    <property type="entry name" value="Mub_B2"/>
</dbReference>
<gene>
    <name evidence="4" type="ORF">GC247_00170</name>
</gene>
<name>A0A843QXF3_LIMFE</name>
<evidence type="ECO:0000313" key="4">
    <source>
        <dbReference type="EMBL" id="MPQ34372.1"/>
    </source>
</evidence>
<organism evidence="4 5">
    <name type="scientific">Limosilactobacillus fermentum</name>
    <name type="common">Lactobacillus fermentum</name>
    <dbReference type="NCBI Taxonomy" id="1613"/>
    <lineage>
        <taxon>Bacteria</taxon>
        <taxon>Bacillati</taxon>
        <taxon>Bacillota</taxon>
        <taxon>Bacilli</taxon>
        <taxon>Lactobacillales</taxon>
        <taxon>Lactobacillaceae</taxon>
        <taxon>Limosilactobacillus</taxon>
    </lineage>
</organism>
<dbReference type="InterPro" id="IPR041558">
    <property type="entry name" value="MucBP_2"/>
</dbReference>
<evidence type="ECO:0000259" key="2">
    <source>
        <dbReference type="Pfam" id="PF17965"/>
    </source>
</evidence>
<comment type="caution">
    <text evidence="4">The sequence shown here is derived from an EMBL/GenBank/DDBJ whole genome shotgun (WGS) entry which is preliminary data.</text>
</comment>
<dbReference type="Proteomes" id="UP000466799">
    <property type="component" value="Unassembled WGS sequence"/>
</dbReference>
<reference evidence="4 5" key="1">
    <citation type="submission" date="2019-10" db="EMBL/GenBank/DDBJ databases">
        <title>Genome Sequencing and assembly of Lactobacillus fermentum I2, a lactic acid bacteria.</title>
        <authorList>
            <person name="Lopes L.S."/>
            <person name="Persinoti G.F."/>
            <person name="Riano-Pachon D.M."/>
            <person name="Labate C.A."/>
        </authorList>
    </citation>
    <scope>NUCLEOTIDE SEQUENCE [LARGE SCALE GENOMIC DNA]</scope>
    <source>
        <strain evidence="4 5">I2</strain>
    </source>
</reference>
<evidence type="ECO:0000259" key="3">
    <source>
        <dbReference type="Pfam" id="PF17966"/>
    </source>
</evidence>
<sequence length="190" mass="20111">MTKYGDQITYSTADTIADLEKKGYVLVNNEFDQTGQAFGDSSNGHTYTVTLKHGQVPVTPENPGDPGQPINPDDPDGPKWPAGTAKSDLLEDATQTIHYTGAGKDTPKDSVTPHEGAFTKTVTVDKVTGKIVSETDFTGQANFETVKTPVVNGYHADKALAGGLTATPDQPNVSDTVTYQANGKVVPVDE</sequence>
<feature type="domain" description="Mucin binding" evidence="2">
    <location>
        <begin position="3"/>
        <end position="53"/>
    </location>
</feature>
<dbReference type="AlphaFoldDB" id="A0A843QXF3"/>
<dbReference type="Pfam" id="PF17966">
    <property type="entry name" value="Muc_B2"/>
    <property type="match status" value="1"/>
</dbReference>
<dbReference type="EMBL" id="WHJL01000001">
    <property type="protein sequence ID" value="MPQ34372.1"/>
    <property type="molecule type" value="Genomic_DNA"/>
</dbReference>
<feature type="domain" description="Mub B2-like" evidence="3">
    <location>
        <begin position="85"/>
        <end position="182"/>
    </location>
</feature>
<accession>A0A843QXF3</accession>
<dbReference type="Gene3D" id="2.60.40.4300">
    <property type="match status" value="1"/>
</dbReference>